<name>A0AAF3EPZ6_9BILA</name>
<dbReference type="AlphaFoldDB" id="A0AAF3EPZ6"/>
<dbReference type="PANTHER" id="PTHR13530:SF3">
    <property type="entry name" value="TBC1 DOMAIN FAMILY MEMBER 7"/>
    <property type="match status" value="1"/>
</dbReference>
<keyword evidence="1" id="KW-1185">Reference proteome</keyword>
<organism evidence="1 2">
    <name type="scientific">Mesorhabditis belari</name>
    <dbReference type="NCBI Taxonomy" id="2138241"/>
    <lineage>
        <taxon>Eukaryota</taxon>
        <taxon>Metazoa</taxon>
        <taxon>Ecdysozoa</taxon>
        <taxon>Nematoda</taxon>
        <taxon>Chromadorea</taxon>
        <taxon>Rhabditida</taxon>
        <taxon>Rhabditina</taxon>
        <taxon>Rhabditomorpha</taxon>
        <taxon>Rhabditoidea</taxon>
        <taxon>Rhabditidae</taxon>
        <taxon>Mesorhabditinae</taxon>
        <taxon>Mesorhabditis</taxon>
    </lineage>
</organism>
<dbReference type="WBParaSite" id="MBELARI_LOCUS16076">
    <property type="protein sequence ID" value="MBELARI_LOCUS16076"/>
    <property type="gene ID" value="MBELARI_LOCUS16076"/>
</dbReference>
<dbReference type="Proteomes" id="UP000887575">
    <property type="component" value="Unassembled WGS sequence"/>
</dbReference>
<dbReference type="Gene3D" id="1.10.10.750">
    <property type="entry name" value="Ypt/Rab-GAP domain of gyp1p, domain 1"/>
    <property type="match status" value="1"/>
</dbReference>
<proteinExistence type="predicted"/>
<evidence type="ECO:0000313" key="1">
    <source>
        <dbReference type="Proteomes" id="UP000887575"/>
    </source>
</evidence>
<dbReference type="InterPro" id="IPR039842">
    <property type="entry name" value="TBC1D7"/>
</dbReference>
<dbReference type="GO" id="GO:0032007">
    <property type="term" value="P:negative regulation of TOR signaling"/>
    <property type="evidence" value="ECO:0007669"/>
    <property type="project" value="TreeGrafter"/>
</dbReference>
<dbReference type="PANTHER" id="PTHR13530">
    <property type="entry name" value="TBC1 DOMAIN FAMILY MEMBER 7"/>
    <property type="match status" value="1"/>
</dbReference>
<evidence type="ECO:0000313" key="2">
    <source>
        <dbReference type="WBParaSite" id="MBELARI_LOCUS16076"/>
    </source>
</evidence>
<dbReference type="WBParaSite" id="MBELARI_LOCUS16082">
    <property type="protein sequence ID" value="MBELARI_LOCUS16082"/>
    <property type="gene ID" value="MBELARI_LOCUS16082"/>
</dbReference>
<evidence type="ECO:0000313" key="3">
    <source>
        <dbReference type="WBParaSite" id="MBELARI_LOCUS16082"/>
    </source>
</evidence>
<sequence length="356" mass="41320">MNNFRQQYVTRMCVGVEQEASQQDVNKLFDSSKDYNLERFREFSWKFRLLPPFRRKIWKVLLQVLPEYRENDERIIASRLHEAELLFNCLKTTRELECLEVRRKQTSGNSAPMILHIASSTRSTVDGELSDSDSTIVETNEKENIPGQLVSTLDRPSAIDLATMILLSDGMIHERRTLKKSYPYYIPVCEQMLILCEPENWADAFHLSRRVLKLMAKTFGDEDQMRKTLNEIHERLAKEIEMNSGLCERATFGKLPIRHWLLGAGTQIIHTPRALQRFWDKLLTGEASRVLMVHLIVELLITIDKRFGDDLHMSCEFRLSDEGDMRLVGRVLDQVAKSGGRKSTSDIRRPRVPNIL</sequence>
<protein>
    <submittedName>
        <fullName evidence="2 3">TBC1 domain family member 7</fullName>
    </submittedName>
</protein>
<accession>A0AAF3EPZ6</accession>
<reference evidence="2 3" key="1">
    <citation type="submission" date="2024-02" db="UniProtKB">
        <authorList>
            <consortium name="WormBaseParasite"/>
        </authorList>
    </citation>
    <scope>IDENTIFICATION</scope>
</reference>
<dbReference type="GO" id="GO:0005096">
    <property type="term" value="F:GTPase activator activity"/>
    <property type="evidence" value="ECO:0007669"/>
    <property type="project" value="TreeGrafter"/>
</dbReference>